<dbReference type="Pfam" id="PF12697">
    <property type="entry name" value="Abhydrolase_6"/>
    <property type="match status" value="1"/>
</dbReference>
<dbReference type="GO" id="GO:0016787">
    <property type="term" value="F:hydrolase activity"/>
    <property type="evidence" value="ECO:0007669"/>
    <property type="project" value="UniProtKB-KW"/>
</dbReference>
<dbReference type="KEGG" id="asem:NNL22_14945"/>
<dbReference type="PANTHER" id="PTHR37946">
    <property type="entry name" value="SLL1969 PROTEIN"/>
    <property type="match status" value="1"/>
</dbReference>
<dbReference type="AlphaFoldDB" id="A0A9E8HHC9"/>
<evidence type="ECO:0000313" key="4">
    <source>
        <dbReference type="Proteomes" id="UP001164472"/>
    </source>
</evidence>
<keyword evidence="3" id="KW-0378">Hydrolase</keyword>
<dbReference type="PROSITE" id="PS51257">
    <property type="entry name" value="PROKAR_LIPOPROTEIN"/>
    <property type="match status" value="1"/>
</dbReference>
<accession>A0A9E8HHC9</accession>
<evidence type="ECO:0000256" key="1">
    <source>
        <dbReference type="SAM" id="SignalP"/>
    </source>
</evidence>
<feature type="chain" id="PRO_5039306489" evidence="1">
    <location>
        <begin position="22"/>
        <end position="263"/>
    </location>
</feature>
<protein>
    <submittedName>
        <fullName evidence="3">Alpha/beta hydrolase</fullName>
    </submittedName>
</protein>
<gene>
    <name evidence="3" type="ORF">NNL22_14945</name>
</gene>
<dbReference type="Gene3D" id="3.40.50.1820">
    <property type="entry name" value="alpha/beta hydrolase"/>
    <property type="match status" value="1"/>
</dbReference>
<dbReference type="InterPro" id="IPR000073">
    <property type="entry name" value="AB_hydrolase_1"/>
</dbReference>
<dbReference type="SUPFAM" id="SSF53474">
    <property type="entry name" value="alpha/beta-Hydrolases"/>
    <property type="match status" value="1"/>
</dbReference>
<reference evidence="3" key="1">
    <citation type="submission" date="2022-07" db="EMBL/GenBank/DDBJ databases">
        <title>Alkalimarinus sp. nov., isolated from gut of a Alitta virens.</title>
        <authorList>
            <person name="Yang A.I."/>
            <person name="Shin N.-R."/>
        </authorList>
    </citation>
    <scope>NUCLEOTIDE SEQUENCE</scope>
    <source>
        <strain evidence="3">FA028</strain>
    </source>
</reference>
<evidence type="ECO:0000313" key="3">
    <source>
        <dbReference type="EMBL" id="UZW74305.1"/>
    </source>
</evidence>
<dbReference type="PANTHER" id="PTHR37946:SF1">
    <property type="entry name" value="SLL1969 PROTEIN"/>
    <property type="match status" value="1"/>
</dbReference>
<feature type="signal peptide" evidence="1">
    <location>
        <begin position="1"/>
        <end position="21"/>
    </location>
</feature>
<evidence type="ECO:0000259" key="2">
    <source>
        <dbReference type="Pfam" id="PF12697"/>
    </source>
</evidence>
<feature type="domain" description="AB hydrolase-1" evidence="2">
    <location>
        <begin position="40"/>
        <end position="159"/>
    </location>
</feature>
<sequence>MIKTIQVFISIALLALLSACASKPIEQHKESITASKSECVVLLHGLWRSGFAMRSIASDLEDYGFHTVSIDYPSTEMEIPLLAENFVPDGIKQCQQTGADRIHLVTHSMGGILARQYLQNHRLPEGSRVVMLSPPNQGSDISKKFNGKRWYQWLVGPAGASLTQSNNGIISQLSEVDEPIGVIAAYRNWSLWPESWLPTPNDGTVSVKNMMLKEMDDVILVKSGHATMRYKDEIHHQIRHFIQTGAFDHNTLEGVANAGLMTQ</sequence>
<dbReference type="RefSeq" id="WP_251812522.1">
    <property type="nucleotide sequence ID" value="NZ_CP101527.1"/>
</dbReference>
<name>A0A9E8HHC9_9ALTE</name>
<keyword evidence="1" id="KW-0732">Signal</keyword>
<keyword evidence="4" id="KW-1185">Reference proteome</keyword>
<organism evidence="3 4">
    <name type="scientific">Alkalimarinus sediminis</name>
    <dbReference type="NCBI Taxonomy" id="1632866"/>
    <lineage>
        <taxon>Bacteria</taxon>
        <taxon>Pseudomonadati</taxon>
        <taxon>Pseudomonadota</taxon>
        <taxon>Gammaproteobacteria</taxon>
        <taxon>Alteromonadales</taxon>
        <taxon>Alteromonadaceae</taxon>
        <taxon>Alkalimarinus</taxon>
    </lineage>
</organism>
<proteinExistence type="predicted"/>
<dbReference type="Proteomes" id="UP001164472">
    <property type="component" value="Chromosome"/>
</dbReference>
<dbReference type="EMBL" id="CP101527">
    <property type="protein sequence ID" value="UZW74305.1"/>
    <property type="molecule type" value="Genomic_DNA"/>
</dbReference>
<dbReference type="InterPro" id="IPR029058">
    <property type="entry name" value="AB_hydrolase_fold"/>
</dbReference>